<dbReference type="RefSeq" id="WP_311558095.1">
    <property type="nucleotide sequence ID" value="NZ_JAVREJ010000014.1"/>
</dbReference>
<dbReference type="CDD" id="cd07814">
    <property type="entry name" value="SRPBCC_CalC_Aha1-like"/>
    <property type="match status" value="1"/>
</dbReference>
<dbReference type="Gene3D" id="3.30.530.20">
    <property type="match status" value="1"/>
</dbReference>
<comment type="similarity">
    <text evidence="1">Belongs to the AHA1 family.</text>
</comment>
<dbReference type="SUPFAM" id="SSF55961">
    <property type="entry name" value="Bet v1-like"/>
    <property type="match status" value="1"/>
</dbReference>
<feature type="domain" description="Activator of Hsp90 ATPase homologue 1/2-like C-terminal" evidence="2">
    <location>
        <begin position="22"/>
        <end position="159"/>
    </location>
</feature>
<evidence type="ECO:0000313" key="4">
    <source>
        <dbReference type="Proteomes" id="UP001183202"/>
    </source>
</evidence>
<proteinExistence type="inferred from homology"/>
<dbReference type="Pfam" id="PF08327">
    <property type="entry name" value="AHSA1"/>
    <property type="match status" value="1"/>
</dbReference>
<evidence type="ECO:0000256" key="1">
    <source>
        <dbReference type="ARBA" id="ARBA00006817"/>
    </source>
</evidence>
<accession>A0ABU2NCK7</accession>
<evidence type="ECO:0000313" key="3">
    <source>
        <dbReference type="EMBL" id="MDT0351680.1"/>
    </source>
</evidence>
<dbReference type="EMBL" id="JAVREJ010000014">
    <property type="protein sequence ID" value="MDT0351680.1"/>
    <property type="molecule type" value="Genomic_DNA"/>
</dbReference>
<dbReference type="InterPro" id="IPR023393">
    <property type="entry name" value="START-like_dom_sf"/>
</dbReference>
<evidence type="ECO:0000259" key="2">
    <source>
        <dbReference type="Pfam" id="PF08327"/>
    </source>
</evidence>
<dbReference type="Proteomes" id="UP001183202">
    <property type="component" value="Unassembled WGS sequence"/>
</dbReference>
<keyword evidence="4" id="KW-1185">Reference proteome</keyword>
<protein>
    <submittedName>
        <fullName evidence="3">SRPBCC domain-containing protein</fullName>
    </submittedName>
</protein>
<dbReference type="InterPro" id="IPR013538">
    <property type="entry name" value="ASHA1/2-like_C"/>
</dbReference>
<comment type="caution">
    <text evidence="3">The sequence shown here is derived from an EMBL/GenBank/DDBJ whole genome shotgun (WGS) entry which is preliminary data.</text>
</comment>
<gene>
    <name evidence="3" type="ORF">RM445_19325</name>
</gene>
<sequence length="170" mass="18657">MPVTDVRHDIDNLTLTITAEFAAPVERIWQVYADPRQLEKVWGPPSYPATVVDHDLRPGGRVNYFMTGPEGDKHAGYWQVTSVDEPRGFSFDDGFADLDFTPNPDLPVSKNEYTFTERDGGTRATYVSTFASAEGLQQVLDMGVVEGASSAINQIDELVAARDNGVSGSR</sequence>
<name>A0ABU2NCK7_9PSEU</name>
<organism evidence="3 4">
    <name type="scientific">Pseudonocardia charpentierae</name>
    <dbReference type="NCBI Taxonomy" id="3075545"/>
    <lineage>
        <taxon>Bacteria</taxon>
        <taxon>Bacillati</taxon>
        <taxon>Actinomycetota</taxon>
        <taxon>Actinomycetes</taxon>
        <taxon>Pseudonocardiales</taxon>
        <taxon>Pseudonocardiaceae</taxon>
        <taxon>Pseudonocardia</taxon>
    </lineage>
</organism>
<reference evidence="4" key="1">
    <citation type="submission" date="2023-07" db="EMBL/GenBank/DDBJ databases">
        <title>30 novel species of actinomycetes from the DSMZ collection.</title>
        <authorList>
            <person name="Nouioui I."/>
        </authorList>
    </citation>
    <scope>NUCLEOTIDE SEQUENCE [LARGE SCALE GENOMIC DNA]</scope>
    <source>
        <strain evidence="4">DSM 45834</strain>
    </source>
</reference>